<dbReference type="AlphaFoldDB" id="G4U1X3"/>
<proteinExistence type="predicted"/>
<dbReference type="Proteomes" id="UP000007148">
    <property type="component" value="Unassembled WGS sequence"/>
</dbReference>
<dbReference type="HOGENOM" id="CLU_1267341_0_0_1"/>
<dbReference type="InParanoid" id="G4U1X3"/>
<protein>
    <submittedName>
        <fullName evidence="1">Uncharacterized protein</fullName>
    </submittedName>
</protein>
<comment type="caution">
    <text evidence="1">The sequence shown here is derived from an EMBL/GenBank/DDBJ whole genome shotgun (WGS) entry which is preliminary data.</text>
</comment>
<gene>
    <name evidence="1" type="ORF">PIIN_11543</name>
</gene>
<evidence type="ECO:0000313" key="1">
    <source>
        <dbReference type="EMBL" id="CCA77566.1"/>
    </source>
</evidence>
<accession>G4U1X3</accession>
<keyword evidence="2" id="KW-1185">Reference proteome</keyword>
<sequence length="218" mass="24482">MLPNLRYFHLDLLTRASPLSKQVVEASVLTWRFPKLQMFGVSGTLENPKLNAEIAALLFSHAATVEEVELRHFFIIDEVARAVEWKRFTMLKKLHLLNLGTIHHLIPALYGDSSAASSRPLVIHVAAAWIKNEVVGMFNHAIRSHSHAFAQVTFFLDEFAWDDITRAFSWHRAGRMTCLLSPSLETASLAIFDKNGEPLDSPAALRCRQALIKVEAGL</sequence>
<reference evidence="1 2" key="1">
    <citation type="journal article" date="2011" name="PLoS Pathog.">
        <title>Endophytic Life Strategies Decoded by Genome and Transcriptome Analyses of the Mutualistic Root Symbiont Piriformospora indica.</title>
        <authorList>
            <person name="Zuccaro A."/>
            <person name="Lahrmann U."/>
            <person name="Guldener U."/>
            <person name="Langen G."/>
            <person name="Pfiffi S."/>
            <person name="Biedenkopf D."/>
            <person name="Wong P."/>
            <person name="Samans B."/>
            <person name="Grimm C."/>
            <person name="Basiewicz M."/>
            <person name="Murat C."/>
            <person name="Martin F."/>
            <person name="Kogel K.H."/>
        </authorList>
    </citation>
    <scope>NUCLEOTIDE SEQUENCE [LARGE SCALE GENOMIC DNA]</scope>
    <source>
        <strain evidence="1 2">DSM 11827</strain>
    </source>
</reference>
<organism evidence="1 2">
    <name type="scientific">Serendipita indica (strain DSM 11827)</name>
    <name type="common">Root endophyte fungus</name>
    <name type="synonym">Piriformospora indica</name>
    <dbReference type="NCBI Taxonomy" id="1109443"/>
    <lineage>
        <taxon>Eukaryota</taxon>
        <taxon>Fungi</taxon>
        <taxon>Dikarya</taxon>
        <taxon>Basidiomycota</taxon>
        <taxon>Agaricomycotina</taxon>
        <taxon>Agaricomycetes</taxon>
        <taxon>Sebacinales</taxon>
        <taxon>Serendipitaceae</taxon>
        <taxon>Serendipita</taxon>
    </lineage>
</organism>
<name>G4U1X3_SERID</name>
<evidence type="ECO:0000313" key="2">
    <source>
        <dbReference type="Proteomes" id="UP000007148"/>
    </source>
</evidence>
<dbReference type="EMBL" id="CAFZ01001734">
    <property type="protein sequence ID" value="CCA77566.1"/>
    <property type="molecule type" value="Genomic_DNA"/>
</dbReference>